<evidence type="ECO:0000259" key="5">
    <source>
        <dbReference type="PROSITE" id="PS50850"/>
    </source>
</evidence>
<evidence type="ECO:0000256" key="4">
    <source>
        <dbReference type="SAM" id="Phobius"/>
    </source>
</evidence>
<dbReference type="KEGG" id="sal:Sala_0921"/>
<feature type="transmembrane region" description="Helical" evidence="4">
    <location>
        <begin position="284"/>
        <end position="306"/>
    </location>
</feature>
<keyword evidence="3 4" id="KW-0472">Membrane</keyword>
<dbReference type="EMBL" id="CP000356">
    <property type="protein sequence ID" value="ABF52639.1"/>
    <property type="molecule type" value="Genomic_DNA"/>
</dbReference>
<protein>
    <submittedName>
        <fullName evidence="6">Major facilitator superfamily MFS_1</fullName>
    </submittedName>
</protein>
<dbReference type="Gene3D" id="1.20.1250.20">
    <property type="entry name" value="MFS general substrate transporter like domains"/>
    <property type="match status" value="1"/>
</dbReference>
<sequence>MDDPAPHRHQSLAFMLLYALAVAGGSMAYVPFLTILLPSRIAVLAGSADVEWLGLLTFAGAIAASVGGILFGWLSDITNSRRWWILSGLVLTVALLLAVPLADDLWTLVSIIICWQLALNMVLGPLAAWGGDLVPDDQKGLLGGLLAFAPALGAWSGALVTLPVLETFESRLFALAFLVVAAVTPATVFARPRRLEMLGRAPSLDRDGRIGTLSKGPAVRMWFARFLVQISEAALFAYLYFWFRSIDPDMGDNEKARLFSLALTIAIPIALYCGRWSDRNDRPFLPLVISSAVSAAGMLGMALAASADLAKLAYLLFGIATTVFLALHAGQTLRILPRSDRRGRDLGVFNLTNTLPSLIMPLLTISVVPGFGFETLFLVLATLAILATLILTTIPRPSPGRA</sequence>
<feature type="transmembrane region" description="Helical" evidence="4">
    <location>
        <begin position="375"/>
        <end position="394"/>
    </location>
</feature>
<dbReference type="InterPro" id="IPR020846">
    <property type="entry name" value="MFS_dom"/>
</dbReference>
<gene>
    <name evidence="6" type="ordered locus">Sala_0921</name>
</gene>
<accession>Q1GUN3</accession>
<organism evidence="6 7">
    <name type="scientific">Sphingopyxis alaskensis (strain DSM 13593 / LMG 18877 / RB2256)</name>
    <name type="common">Sphingomonas alaskensis</name>
    <dbReference type="NCBI Taxonomy" id="317655"/>
    <lineage>
        <taxon>Bacteria</taxon>
        <taxon>Pseudomonadati</taxon>
        <taxon>Pseudomonadota</taxon>
        <taxon>Alphaproteobacteria</taxon>
        <taxon>Sphingomonadales</taxon>
        <taxon>Sphingomonadaceae</taxon>
        <taxon>Sphingopyxis</taxon>
    </lineage>
</organism>
<dbReference type="Proteomes" id="UP000006578">
    <property type="component" value="Chromosome"/>
</dbReference>
<keyword evidence="1 4" id="KW-0812">Transmembrane</keyword>
<feature type="transmembrane region" description="Helical" evidence="4">
    <location>
        <begin position="83"/>
        <end position="102"/>
    </location>
</feature>
<feature type="transmembrane region" description="Helical" evidence="4">
    <location>
        <begin position="171"/>
        <end position="190"/>
    </location>
</feature>
<feature type="transmembrane region" description="Helical" evidence="4">
    <location>
        <begin position="348"/>
        <end position="369"/>
    </location>
</feature>
<evidence type="ECO:0000313" key="6">
    <source>
        <dbReference type="EMBL" id="ABF52639.1"/>
    </source>
</evidence>
<feature type="transmembrane region" description="Helical" evidence="4">
    <location>
        <begin position="12"/>
        <end position="32"/>
    </location>
</feature>
<dbReference type="Pfam" id="PF07690">
    <property type="entry name" value="MFS_1"/>
    <property type="match status" value="1"/>
</dbReference>
<dbReference type="STRING" id="317655.Sala_0921"/>
<dbReference type="HOGENOM" id="CLU_040011_1_1_5"/>
<feature type="domain" description="Major facilitator superfamily (MFS) profile" evidence="5">
    <location>
        <begin position="12"/>
        <end position="399"/>
    </location>
</feature>
<feature type="transmembrane region" description="Helical" evidence="4">
    <location>
        <begin position="141"/>
        <end position="165"/>
    </location>
</feature>
<reference evidence="6 7" key="1">
    <citation type="journal article" date="2009" name="Proc. Natl. Acad. Sci. U.S.A.">
        <title>The genomic basis of trophic strategy in marine bacteria.</title>
        <authorList>
            <person name="Lauro F.M."/>
            <person name="McDougald D."/>
            <person name="Thomas T."/>
            <person name="Williams T.J."/>
            <person name="Egan S."/>
            <person name="Rice S."/>
            <person name="DeMaere M.Z."/>
            <person name="Ting L."/>
            <person name="Ertan H."/>
            <person name="Johnson J."/>
            <person name="Ferriera S."/>
            <person name="Lapidus A."/>
            <person name="Anderson I."/>
            <person name="Kyrpides N."/>
            <person name="Munk A.C."/>
            <person name="Detter C."/>
            <person name="Han C.S."/>
            <person name="Brown M.V."/>
            <person name="Robb F.T."/>
            <person name="Kjelleberg S."/>
            <person name="Cavicchioli R."/>
        </authorList>
    </citation>
    <scope>NUCLEOTIDE SEQUENCE [LARGE SCALE GENOMIC DNA]</scope>
    <source>
        <strain evidence="7">DSM 13593 / LMG 18877 / RB2256</strain>
    </source>
</reference>
<feature type="transmembrane region" description="Helical" evidence="4">
    <location>
        <begin position="312"/>
        <end position="336"/>
    </location>
</feature>
<evidence type="ECO:0000256" key="1">
    <source>
        <dbReference type="ARBA" id="ARBA00022692"/>
    </source>
</evidence>
<feature type="transmembrane region" description="Helical" evidence="4">
    <location>
        <begin position="108"/>
        <end position="129"/>
    </location>
</feature>
<evidence type="ECO:0000256" key="2">
    <source>
        <dbReference type="ARBA" id="ARBA00022989"/>
    </source>
</evidence>
<evidence type="ECO:0000256" key="3">
    <source>
        <dbReference type="ARBA" id="ARBA00023136"/>
    </source>
</evidence>
<dbReference type="RefSeq" id="WP_011541227.1">
    <property type="nucleotide sequence ID" value="NC_008048.1"/>
</dbReference>
<feature type="transmembrane region" description="Helical" evidence="4">
    <location>
        <begin position="222"/>
        <end position="243"/>
    </location>
</feature>
<dbReference type="GO" id="GO:0022857">
    <property type="term" value="F:transmembrane transporter activity"/>
    <property type="evidence" value="ECO:0007669"/>
    <property type="project" value="InterPro"/>
</dbReference>
<dbReference type="OrthoDB" id="7428510at2"/>
<dbReference type="CDD" id="cd06174">
    <property type="entry name" value="MFS"/>
    <property type="match status" value="1"/>
</dbReference>
<feature type="transmembrane region" description="Helical" evidence="4">
    <location>
        <begin position="255"/>
        <end position="272"/>
    </location>
</feature>
<keyword evidence="2 4" id="KW-1133">Transmembrane helix</keyword>
<evidence type="ECO:0000313" key="7">
    <source>
        <dbReference type="Proteomes" id="UP000006578"/>
    </source>
</evidence>
<dbReference type="AlphaFoldDB" id="Q1GUN3"/>
<dbReference type="SUPFAM" id="SSF103473">
    <property type="entry name" value="MFS general substrate transporter"/>
    <property type="match status" value="1"/>
</dbReference>
<dbReference type="eggNOG" id="COG2814">
    <property type="taxonomic scope" value="Bacteria"/>
</dbReference>
<dbReference type="InterPro" id="IPR036259">
    <property type="entry name" value="MFS_trans_sf"/>
</dbReference>
<keyword evidence="7" id="KW-1185">Reference proteome</keyword>
<dbReference type="PROSITE" id="PS50850">
    <property type="entry name" value="MFS"/>
    <property type="match status" value="1"/>
</dbReference>
<feature type="transmembrane region" description="Helical" evidence="4">
    <location>
        <begin position="52"/>
        <end position="71"/>
    </location>
</feature>
<dbReference type="PANTHER" id="PTHR23528:SF1">
    <property type="entry name" value="MAJOR FACILITATOR SUPERFAMILY (MFS) PROFILE DOMAIN-CONTAINING PROTEIN"/>
    <property type="match status" value="1"/>
</dbReference>
<name>Q1GUN3_SPHAL</name>
<dbReference type="PANTHER" id="PTHR23528">
    <property type="match status" value="1"/>
</dbReference>
<dbReference type="InterPro" id="IPR011701">
    <property type="entry name" value="MFS"/>
</dbReference>
<proteinExistence type="predicted"/>